<evidence type="ECO:0000259" key="1">
    <source>
        <dbReference type="Pfam" id="PF11977"/>
    </source>
</evidence>
<dbReference type="EMBL" id="CP015230">
    <property type="protein sequence ID" value="ANP39317.1"/>
    <property type="molecule type" value="Genomic_DNA"/>
</dbReference>
<dbReference type="AlphaFoldDB" id="A0A1B0ZYJ5"/>
<proteinExistence type="predicted"/>
<dbReference type="KEGG" id="rmb:K529_000940"/>
<feature type="domain" description="RNase NYN" evidence="1">
    <location>
        <begin position="26"/>
        <end position="153"/>
    </location>
</feature>
<organism evidence="2 3">
    <name type="scientific">Tritonibacter mobilis F1926</name>
    <dbReference type="NCBI Taxonomy" id="1265309"/>
    <lineage>
        <taxon>Bacteria</taxon>
        <taxon>Pseudomonadati</taxon>
        <taxon>Pseudomonadota</taxon>
        <taxon>Alphaproteobacteria</taxon>
        <taxon>Rhodobacterales</taxon>
        <taxon>Paracoccaceae</taxon>
        <taxon>Tritonibacter</taxon>
    </lineage>
</organism>
<dbReference type="RefSeq" id="WP_005621950.1">
    <property type="nucleotide sequence ID" value="NZ_CP015230.1"/>
</dbReference>
<dbReference type="GeneID" id="28248354"/>
<sequence length="162" mass="18144">MVEFLFFAFLVGLLVFLLRRRGTQAARLAIIDGSNLLYWKGEALSLEPVIDAIEALETAGYRPCVVFDANAGYLVAGRYLNGPSFAKRLGLRSAQSHVVHKGEPADPHILKLARDSGGIVISRDRFRDWEQEFVQETAAGRVVRGGYRRDKIWLDLPKEKVS</sequence>
<evidence type="ECO:0000313" key="2">
    <source>
        <dbReference type="EMBL" id="ANP39317.1"/>
    </source>
</evidence>
<reference evidence="2 3" key="1">
    <citation type="journal article" date="2016" name="ISME J.">
        <title>Global occurrence and heterogeneity of the Roseobacter-clade species Ruegeria mobilis.</title>
        <authorList>
            <person name="Sonnenschein E."/>
            <person name="Gram L."/>
        </authorList>
    </citation>
    <scope>NUCLEOTIDE SEQUENCE [LARGE SCALE GENOMIC DNA]</scope>
    <source>
        <strain evidence="2 3">F1926</strain>
    </source>
</reference>
<dbReference type="STRING" id="1265309.K529_000940"/>
<protein>
    <recommendedName>
        <fullName evidence="1">RNase NYN domain-containing protein</fullName>
    </recommendedName>
</protein>
<dbReference type="Gene3D" id="3.40.50.11980">
    <property type="match status" value="1"/>
</dbReference>
<accession>A0A1B0ZYJ5</accession>
<dbReference type="Pfam" id="PF11977">
    <property type="entry name" value="RNase_Zc3h12a"/>
    <property type="match status" value="1"/>
</dbReference>
<name>A0A1B0ZYJ5_9RHOB</name>
<evidence type="ECO:0000313" key="3">
    <source>
        <dbReference type="Proteomes" id="UP000013243"/>
    </source>
</evidence>
<gene>
    <name evidence="2" type="ORF">K529_000940</name>
</gene>
<dbReference type="InterPro" id="IPR021869">
    <property type="entry name" value="RNase_Zc3h12_NYN"/>
</dbReference>
<dbReference type="Proteomes" id="UP000013243">
    <property type="component" value="Chromosome"/>
</dbReference>
<dbReference type="OrthoDB" id="5196680at2"/>